<dbReference type="EMBL" id="MCFE01000030">
    <property type="protein sequence ID" value="ORY04894.1"/>
    <property type="molecule type" value="Genomic_DNA"/>
</dbReference>
<evidence type="ECO:0000256" key="2">
    <source>
        <dbReference type="ARBA" id="ARBA00023242"/>
    </source>
</evidence>
<dbReference type="GO" id="GO:0005634">
    <property type="term" value="C:nucleus"/>
    <property type="evidence" value="ECO:0007669"/>
    <property type="project" value="UniProtKB-SubCell"/>
</dbReference>
<dbReference type="InterPro" id="IPR003888">
    <property type="entry name" value="FYrich_N"/>
</dbReference>
<keyword evidence="2" id="KW-0539">Nucleus</keyword>
<dbReference type="InterPro" id="IPR003889">
    <property type="entry name" value="FYrich_C"/>
</dbReference>
<dbReference type="GO" id="GO:0051726">
    <property type="term" value="P:regulation of cell cycle"/>
    <property type="evidence" value="ECO:0007669"/>
    <property type="project" value="TreeGrafter"/>
</dbReference>
<proteinExistence type="predicted"/>
<keyword evidence="5" id="KW-1185">Reference proteome</keyword>
<feature type="non-terminal residue" evidence="4">
    <location>
        <position position="305"/>
    </location>
</feature>
<dbReference type="OrthoDB" id="285793at2759"/>
<dbReference type="Gene3D" id="3.30.160.360">
    <property type="match status" value="1"/>
</dbReference>
<feature type="region of interest" description="Disordered" evidence="3">
    <location>
        <begin position="104"/>
        <end position="143"/>
    </location>
</feature>
<dbReference type="PROSITE" id="PS51543">
    <property type="entry name" value="FYRC"/>
    <property type="match status" value="1"/>
</dbReference>
<dbReference type="Proteomes" id="UP000193498">
    <property type="component" value="Unassembled WGS sequence"/>
</dbReference>
<protein>
    <recommendedName>
        <fullName evidence="6">FYR N-terminal domain-containing protein</fullName>
    </recommendedName>
</protein>
<evidence type="ECO:0000313" key="4">
    <source>
        <dbReference type="EMBL" id="ORY04894.1"/>
    </source>
</evidence>
<feature type="compositionally biased region" description="Basic and acidic residues" evidence="3">
    <location>
        <begin position="9"/>
        <end position="18"/>
    </location>
</feature>
<dbReference type="STRING" id="1314790.A0A1Y1Z441"/>
<dbReference type="PANTHER" id="PTHR22715">
    <property type="entry name" value="TRANSFORMING GROWTH FACTOR BETA REGULATED GENE 1"/>
    <property type="match status" value="1"/>
</dbReference>
<dbReference type="AlphaFoldDB" id="A0A1Y1Z441"/>
<feature type="region of interest" description="Disordered" evidence="3">
    <location>
        <begin position="1"/>
        <end position="29"/>
    </location>
</feature>
<reference evidence="4 5" key="1">
    <citation type="submission" date="2016-07" db="EMBL/GenBank/DDBJ databases">
        <title>Pervasive Adenine N6-methylation of Active Genes in Fungi.</title>
        <authorList>
            <consortium name="DOE Joint Genome Institute"/>
            <person name="Mondo S.J."/>
            <person name="Dannebaum R.O."/>
            <person name="Kuo R.C."/>
            <person name="Labutti K."/>
            <person name="Haridas S."/>
            <person name="Kuo A."/>
            <person name="Salamov A."/>
            <person name="Ahrendt S.R."/>
            <person name="Lipzen A."/>
            <person name="Sullivan W."/>
            <person name="Andreopoulos W.B."/>
            <person name="Clum A."/>
            <person name="Lindquist E."/>
            <person name="Daum C."/>
            <person name="Ramamoorthy G.K."/>
            <person name="Gryganskyi A."/>
            <person name="Culley D."/>
            <person name="Magnuson J.K."/>
            <person name="James T.Y."/>
            <person name="O'Malley M.A."/>
            <person name="Stajich J.E."/>
            <person name="Spatafora J.W."/>
            <person name="Visel A."/>
            <person name="Grigoriev I.V."/>
        </authorList>
    </citation>
    <scope>NUCLEOTIDE SEQUENCE [LARGE SCALE GENOMIC DNA]</scope>
    <source>
        <strain evidence="4 5">CBS 931.73</strain>
    </source>
</reference>
<gene>
    <name evidence="4" type="ORF">K493DRAFT_253090</name>
</gene>
<accession>A0A1Y1Z441</accession>
<dbReference type="PANTHER" id="PTHR22715:SF0">
    <property type="entry name" value="TRANSFORMING GROWTH FACTOR BETA REGULATOR 1"/>
    <property type="match status" value="1"/>
</dbReference>
<dbReference type="InterPro" id="IPR040092">
    <property type="entry name" value="TBRG1"/>
</dbReference>
<sequence>MPLSTLSSRKQEPSRYKDSGPSLSPEKYKKMKHKLREVLEEVDRLAELIEKQEKKINRLKKENGILIERLAKIEDSEPVSNISKPLKTAVEPNIKSLKREALCTDSPNSTKAGKAKRKITNPKTTSEAAPKKRRQKRIEVKPRRVQDLPRNSEGEYALPVQVGVLTVIDLGTIVHDRNTFHNERYIWPVGFTVQRSYASMVDPESQTIYVCKISDGGDGPKFHIEPEDQPDNPIIANTATGAWTTVVKAVNTVRKREHSNSASGPDYFGFSHPTIAKMIQDMPNADKCQQYIWQQFIVMAGRGPG</sequence>
<comment type="subcellular location">
    <subcellularLocation>
        <location evidence="1">Nucleus</location>
    </subcellularLocation>
</comment>
<dbReference type="SMART" id="SM00542">
    <property type="entry name" value="FYRC"/>
    <property type="match status" value="1"/>
</dbReference>
<evidence type="ECO:0000256" key="1">
    <source>
        <dbReference type="ARBA" id="ARBA00004123"/>
    </source>
</evidence>
<dbReference type="PROSITE" id="PS51542">
    <property type="entry name" value="FYRN"/>
    <property type="match status" value="1"/>
</dbReference>
<dbReference type="Pfam" id="PF05964">
    <property type="entry name" value="FYRN"/>
    <property type="match status" value="1"/>
</dbReference>
<evidence type="ECO:0000256" key="3">
    <source>
        <dbReference type="SAM" id="MobiDB-lite"/>
    </source>
</evidence>
<name>A0A1Y1Z441_9FUNG</name>
<dbReference type="SMART" id="SM00541">
    <property type="entry name" value="FYRN"/>
    <property type="match status" value="1"/>
</dbReference>
<dbReference type="InParanoid" id="A0A1Y1Z441"/>
<organism evidence="4 5">
    <name type="scientific">Basidiobolus meristosporus CBS 931.73</name>
    <dbReference type="NCBI Taxonomy" id="1314790"/>
    <lineage>
        <taxon>Eukaryota</taxon>
        <taxon>Fungi</taxon>
        <taxon>Fungi incertae sedis</taxon>
        <taxon>Zoopagomycota</taxon>
        <taxon>Entomophthoromycotina</taxon>
        <taxon>Basidiobolomycetes</taxon>
        <taxon>Basidiobolales</taxon>
        <taxon>Basidiobolaceae</taxon>
        <taxon>Basidiobolus</taxon>
    </lineage>
</organism>
<comment type="caution">
    <text evidence="4">The sequence shown here is derived from an EMBL/GenBank/DDBJ whole genome shotgun (WGS) entry which is preliminary data.</text>
</comment>
<evidence type="ECO:0000313" key="5">
    <source>
        <dbReference type="Proteomes" id="UP000193498"/>
    </source>
</evidence>
<evidence type="ECO:0008006" key="6">
    <source>
        <dbReference type="Google" id="ProtNLM"/>
    </source>
</evidence>
<dbReference type="Pfam" id="PF05965">
    <property type="entry name" value="FYRC"/>
    <property type="match status" value="1"/>
</dbReference>